<evidence type="ECO:0000313" key="1">
    <source>
        <dbReference type="EMBL" id="MDW9250864.1"/>
    </source>
</evidence>
<accession>A0AAW9CQH0</accession>
<gene>
    <name evidence="1" type="ORF">C7S16_6577</name>
</gene>
<comment type="caution">
    <text evidence="1">The sequence shown here is derived from an EMBL/GenBank/DDBJ whole genome shotgun (WGS) entry which is preliminary data.</text>
</comment>
<organism evidence="1 2">
    <name type="scientific">Burkholderia thailandensis</name>
    <dbReference type="NCBI Taxonomy" id="57975"/>
    <lineage>
        <taxon>Bacteria</taxon>
        <taxon>Pseudomonadati</taxon>
        <taxon>Pseudomonadota</taxon>
        <taxon>Betaproteobacteria</taxon>
        <taxon>Burkholderiales</taxon>
        <taxon>Burkholderiaceae</taxon>
        <taxon>Burkholderia</taxon>
        <taxon>pseudomallei group</taxon>
    </lineage>
</organism>
<proteinExistence type="predicted"/>
<reference evidence="1" key="1">
    <citation type="submission" date="2018-08" db="EMBL/GenBank/DDBJ databases">
        <title>Identification of Burkholderia cepacia strains that express a Burkholderia pseudomallei-like capsular polysaccharide.</title>
        <authorList>
            <person name="Burtnick M.N."/>
            <person name="Vongsouvath M."/>
            <person name="Newton P."/>
            <person name="Wuthiekanun V."/>
            <person name="Limmathurotsakul D."/>
            <person name="Brett P.J."/>
            <person name="Chantratita N."/>
            <person name="Dance D.A."/>
        </authorList>
    </citation>
    <scope>NUCLEOTIDE SEQUENCE</scope>
    <source>
        <strain evidence="1">SBXCC001</strain>
    </source>
</reference>
<dbReference type="Proteomes" id="UP001272137">
    <property type="component" value="Unassembled WGS sequence"/>
</dbReference>
<protein>
    <submittedName>
        <fullName evidence="1">Uncharacterized protein</fullName>
    </submittedName>
</protein>
<evidence type="ECO:0000313" key="2">
    <source>
        <dbReference type="Proteomes" id="UP001272137"/>
    </source>
</evidence>
<dbReference type="AlphaFoldDB" id="A0AAW9CQH0"/>
<sequence>MADAVSDARMPPLNSGYFVDFGQGAMCADIRIRLTDRRWIGGGLAVRWRRRRRRMKIARRDDVV</sequence>
<dbReference type="EMBL" id="QXCT01000001">
    <property type="protein sequence ID" value="MDW9250864.1"/>
    <property type="molecule type" value="Genomic_DNA"/>
</dbReference>
<name>A0AAW9CQH0_BURTH</name>